<comment type="caution">
    <text evidence="2">The sequence shown here is derived from an EMBL/GenBank/DDBJ whole genome shotgun (WGS) entry which is preliminary data.</text>
</comment>
<sequence length="119" mass="13841">MLSITEMAKVAYETNRAYCETVGDFSQDRWDCCPQWQRDTVINGVRAIKRGVVTEPKQSHENWIKHKEEKGWSYGPEKNIEKSLGALTHPCMVPFSKLPAEQQMKDYLFFAIVTTLLEW</sequence>
<evidence type="ECO:0000313" key="2">
    <source>
        <dbReference type="EMBL" id="KKK85632.1"/>
    </source>
</evidence>
<organism evidence="2">
    <name type="scientific">marine sediment metagenome</name>
    <dbReference type="NCBI Taxonomy" id="412755"/>
    <lineage>
        <taxon>unclassified sequences</taxon>
        <taxon>metagenomes</taxon>
        <taxon>ecological metagenomes</taxon>
    </lineage>
</organism>
<dbReference type="EMBL" id="LAZR01051218">
    <property type="protein sequence ID" value="KKK85632.1"/>
    <property type="molecule type" value="Genomic_DNA"/>
</dbReference>
<dbReference type="Pfam" id="PF02026">
    <property type="entry name" value="RyR"/>
    <property type="match status" value="1"/>
</dbReference>
<dbReference type="AlphaFoldDB" id="A0A0F8YW10"/>
<feature type="domain" description="Ryanodine receptor Ryr" evidence="1">
    <location>
        <begin position="57"/>
        <end position="106"/>
    </location>
</feature>
<gene>
    <name evidence="2" type="ORF">LCGC14_2771330</name>
</gene>
<proteinExistence type="predicted"/>
<reference evidence="2" key="1">
    <citation type="journal article" date="2015" name="Nature">
        <title>Complex archaea that bridge the gap between prokaryotes and eukaryotes.</title>
        <authorList>
            <person name="Spang A."/>
            <person name="Saw J.H."/>
            <person name="Jorgensen S.L."/>
            <person name="Zaremba-Niedzwiedzka K."/>
            <person name="Martijn J."/>
            <person name="Lind A.E."/>
            <person name="van Eijk R."/>
            <person name="Schleper C."/>
            <person name="Guy L."/>
            <person name="Ettema T.J."/>
        </authorList>
    </citation>
    <scope>NUCLEOTIDE SEQUENCE</scope>
</reference>
<dbReference type="Gene3D" id="6.20.350.10">
    <property type="match status" value="1"/>
</dbReference>
<accession>A0A0F8YW10</accession>
<name>A0A0F8YW10_9ZZZZ</name>
<evidence type="ECO:0000259" key="1">
    <source>
        <dbReference type="Pfam" id="PF02026"/>
    </source>
</evidence>
<dbReference type="InterPro" id="IPR003032">
    <property type="entry name" value="Ryanodine_rcpt"/>
</dbReference>
<protein>
    <recommendedName>
        <fullName evidence="1">Ryanodine receptor Ryr domain-containing protein</fullName>
    </recommendedName>
</protein>